<organism evidence="5 6">
    <name type="scientific">Agitococcus lubricus</name>
    <dbReference type="NCBI Taxonomy" id="1077255"/>
    <lineage>
        <taxon>Bacteria</taxon>
        <taxon>Pseudomonadati</taxon>
        <taxon>Pseudomonadota</taxon>
        <taxon>Gammaproteobacteria</taxon>
        <taxon>Moraxellales</taxon>
        <taxon>Moraxellaceae</taxon>
        <taxon>Agitococcus</taxon>
    </lineage>
</organism>
<keyword evidence="6" id="KW-1185">Reference proteome</keyword>
<dbReference type="UniPathway" id="UPA00060"/>
<dbReference type="GO" id="GO:0009229">
    <property type="term" value="P:thiamine diphosphate biosynthetic process"/>
    <property type="evidence" value="ECO:0007669"/>
    <property type="project" value="UniProtKB-UniPathway"/>
</dbReference>
<comment type="pathway">
    <text evidence="1">Cofactor biosynthesis; thiamine diphosphate biosynthesis.</text>
</comment>
<dbReference type="Gene3D" id="3.30.9.10">
    <property type="entry name" value="D-Amino Acid Oxidase, subunit A, domain 2"/>
    <property type="match status" value="1"/>
</dbReference>
<dbReference type="SUPFAM" id="SSF54373">
    <property type="entry name" value="FAD-linked reductases, C-terminal domain"/>
    <property type="match status" value="1"/>
</dbReference>
<evidence type="ECO:0000256" key="2">
    <source>
        <dbReference type="ARBA" id="ARBA00022977"/>
    </source>
</evidence>
<accession>A0A2T5J2D7</accession>
<dbReference type="Pfam" id="PF01266">
    <property type="entry name" value="DAO"/>
    <property type="match status" value="1"/>
</dbReference>
<dbReference type="SUPFAM" id="SSF51905">
    <property type="entry name" value="FAD/NAD(P)-binding domain"/>
    <property type="match status" value="1"/>
</dbReference>
<evidence type="ECO:0000259" key="4">
    <source>
        <dbReference type="Pfam" id="PF01266"/>
    </source>
</evidence>
<evidence type="ECO:0000313" key="6">
    <source>
        <dbReference type="Proteomes" id="UP000244223"/>
    </source>
</evidence>
<dbReference type="Proteomes" id="UP000244223">
    <property type="component" value="Unassembled WGS sequence"/>
</dbReference>
<dbReference type="InterPro" id="IPR006076">
    <property type="entry name" value="FAD-dep_OxRdtase"/>
</dbReference>
<sequence length="357" mass="39581">MRVLVVGGGIIGLLSAFYLQKAGCQVLLLDKQNLGTEASWAGGGIISPLYPWRYPPAVTTLAQQAQAAYPTLQKELLQLTGIDIELNTCGLLMVEPNDARDALVWAKYYQQPIEVLSPLELRRLAPVINNFQSGVLLPHIANVRNPRLLQALIKAVNLMGVQVISHRIVEQWEVKQQRVLAVQIDKKRYEVDHVLIAAGAWTNHLLTPFNYSLPIKPIKGQMLLYKLPTQVLNKMILHQGHYLIPRLDGHILCGSTLEDVGFDKMPSLVARETLQQSAERMMPSLAEHKPIKQWAGLRPASPNGIPFIGHVPHWQNVSVNAGQFRNGLVLAPASAQLISQLITQQSTTVDASPYQLL</sequence>
<dbReference type="GO" id="GO:0016491">
    <property type="term" value="F:oxidoreductase activity"/>
    <property type="evidence" value="ECO:0007669"/>
    <property type="project" value="UniProtKB-KW"/>
</dbReference>
<gene>
    <name evidence="5" type="ORF">C8N29_10274</name>
</gene>
<evidence type="ECO:0000256" key="3">
    <source>
        <dbReference type="ARBA" id="ARBA00023002"/>
    </source>
</evidence>
<evidence type="ECO:0000256" key="1">
    <source>
        <dbReference type="ARBA" id="ARBA00004948"/>
    </source>
</evidence>
<keyword evidence="2" id="KW-0784">Thiamine biosynthesis</keyword>
<dbReference type="GO" id="GO:0050660">
    <property type="term" value="F:flavin adenine dinucleotide binding"/>
    <property type="evidence" value="ECO:0007669"/>
    <property type="project" value="InterPro"/>
</dbReference>
<comment type="caution">
    <text evidence="5">The sequence shown here is derived from an EMBL/GenBank/DDBJ whole genome shotgun (WGS) entry which is preliminary data.</text>
</comment>
<reference evidence="5 6" key="1">
    <citation type="submission" date="2018-04" db="EMBL/GenBank/DDBJ databases">
        <title>Genomic Encyclopedia of Archaeal and Bacterial Type Strains, Phase II (KMG-II): from individual species to whole genera.</title>
        <authorList>
            <person name="Goeker M."/>
        </authorList>
    </citation>
    <scope>NUCLEOTIDE SEQUENCE [LARGE SCALE GENOMIC DNA]</scope>
    <source>
        <strain evidence="5 6">DSM 5822</strain>
    </source>
</reference>
<dbReference type="Gene3D" id="3.50.50.60">
    <property type="entry name" value="FAD/NAD(P)-binding domain"/>
    <property type="match status" value="1"/>
</dbReference>
<evidence type="ECO:0000313" key="5">
    <source>
        <dbReference type="EMBL" id="PTQ90674.1"/>
    </source>
</evidence>
<dbReference type="InterPro" id="IPR036188">
    <property type="entry name" value="FAD/NAD-bd_sf"/>
</dbReference>
<protein>
    <submittedName>
        <fullName evidence="5">Glycine oxidase</fullName>
    </submittedName>
</protein>
<dbReference type="AlphaFoldDB" id="A0A2T5J2D7"/>
<dbReference type="OrthoDB" id="9805337at2"/>
<dbReference type="PANTHER" id="PTHR13847:SF289">
    <property type="entry name" value="GLYCINE OXIDASE"/>
    <property type="match status" value="1"/>
</dbReference>
<dbReference type="EMBL" id="QAON01000002">
    <property type="protein sequence ID" value="PTQ90674.1"/>
    <property type="molecule type" value="Genomic_DNA"/>
</dbReference>
<dbReference type="RefSeq" id="WP_107864525.1">
    <property type="nucleotide sequence ID" value="NZ_QAON01000002.1"/>
</dbReference>
<dbReference type="InterPro" id="IPR012727">
    <property type="entry name" value="Gly_oxidase_ThiO"/>
</dbReference>
<keyword evidence="3" id="KW-0560">Oxidoreductase</keyword>
<dbReference type="PANTHER" id="PTHR13847">
    <property type="entry name" value="SARCOSINE DEHYDROGENASE-RELATED"/>
    <property type="match status" value="1"/>
</dbReference>
<dbReference type="GO" id="GO:0009228">
    <property type="term" value="P:thiamine biosynthetic process"/>
    <property type="evidence" value="ECO:0007669"/>
    <property type="project" value="UniProtKB-KW"/>
</dbReference>
<dbReference type="NCBIfam" id="TIGR02352">
    <property type="entry name" value="thiamin_ThiO"/>
    <property type="match status" value="1"/>
</dbReference>
<proteinExistence type="predicted"/>
<feature type="domain" description="FAD dependent oxidoreductase" evidence="4">
    <location>
        <begin position="2"/>
        <end position="341"/>
    </location>
</feature>
<dbReference type="GO" id="GO:0005737">
    <property type="term" value="C:cytoplasm"/>
    <property type="evidence" value="ECO:0007669"/>
    <property type="project" value="TreeGrafter"/>
</dbReference>
<name>A0A2T5J2D7_9GAMM</name>